<evidence type="ECO:0000256" key="1">
    <source>
        <dbReference type="PROSITE-ProRule" id="PRU00042"/>
    </source>
</evidence>
<dbReference type="GO" id="GO:0006355">
    <property type="term" value="P:regulation of DNA-templated transcription"/>
    <property type="evidence" value="ECO:0007669"/>
    <property type="project" value="InterPro"/>
</dbReference>
<dbReference type="Proteomes" id="UP001161247">
    <property type="component" value="Chromosome 4"/>
</dbReference>
<dbReference type="PROSITE" id="PS50157">
    <property type="entry name" value="ZINC_FINGER_C2H2_2"/>
    <property type="match status" value="3"/>
</dbReference>
<dbReference type="PROSITE" id="PS00028">
    <property type="entry name" value="ZINC_FINGER_C2H2_1"/>
    <property type="match status" value="3"/>
</dbReference>
<evidence type="ECO:0000259" key="3">
    <source>
        <dbReference type="PROSITE" id="PS50157"/>
    </source>
</evidence>
<proteinExistence type="predicted"/>
<dbReference type="PANTHER" id="PTHR46326">
    <property type="entry name" value="ZINC FINGER PROTEIN ZAT1-RELATED"/>
    <property type="match status" value="1"/>
</dbReference>
<dbReference type="AlphaFoldDB" id="A0AAV1D194"/>
<keyword evidence="5" id="KW-1185">Reference proteome</keyword>
<keyword evidence="1" id="KW-0863">Zinc-finger</keyword>
<feature type="region of interest" description="Disordered" evidence="2">
    <location>
        <begin position="87"/>
        <end position="134"/>
    </location>
</feature>
<feature type="domain" description="C2H2-type" evidence="3">
    <location>
        <begin position="319"/>
        <end position="341"/>
    </location>
</feature>
<feature type="domain" description="C2H2-type" evidence="3">
    <location>
        <begin position="255"/>
        <end position="282"/>
    </location>
</feature>
<feature type="domain" description="C2H2-type" evidence="3">
    <location>
        <begin position="4"/>
        <end position="26"/>
    </location>
</feature>
<dbReference type="Gene3D" id="3.30.160.60">
    <property type="entry name" value="Classic Zinc Finger"/>
    <property type="match status" value="1"/>
</dbReference>
<dbReference type="InterPro" id="IPR044303">
    <property type="entry name" value="ZAT1/4/9"/>
</dbReference>
<dbReference type="PANTHER" id="PTHR46326:SF2">
    <property type="entry name" value="ZINC FINGER PROTEIN ZAT1-RELATED"/>
    <property type="match status" value="1"/>
</dbReference>
<keyword evidence="1" id="KW-0479">Metal-binding</keyword>
<evidence type="ECO:0000256" key="2">
    <source>
        <dbReference type="SAM" id="MobiDB-lite"/>
    </source>
</evidence>
<name>A0AAV1D194_OLDCO</name>
<dbReference type="EMBL" id="OX459121">
    <property type="protein sequence ID" value="CAI9101318.1"/>
    <property type="molecule type" value="Genomic_DNA"/>
</dbReference>
<reference evidence="4" key="1">
    <citation type="submission" date="2023-03" db="EMBL/GenBank/DDBJ databases">
        <authorList>
            <person name="Julca I."/>
        </authorList>
    </citation>
    <scope>NUCLEOTIDE SEQUENCE</scope>
</reference>
<dbReference type="GO" id="GO:0008270">
    <property type="term" value="F:zinc ion binding"/>
    <property type="evidence" value="ECO:0007669"/>
    <property type="project" value="UniProtKB-KW"/>
</dbReference>
<accession>A0AAV1D194</accession>
<evidence type="ECO:0000313" key="4">
    <source>
        <dbReference type="EMBL" id="CAI9101318.1"/>
    </source>
</evidence>
<dbReference type="Pfam" id="PF13912">
    <property type="entry name" value="zf-C2H2_6"/>
    <property type="match status" value="3"/>
</dbReference>
<feature type="compositionally biased region" description="Basic residues" evidence="2">
    <location>
        <begin position="123"/>
        <end position="134"/>
    </location>
</feature>
<sequence length="402" mass="45187">MEKHRCKLCHRNFANGRALGGHMRSHMMNLYASSKPKKQEFFMEEIESVPSSSSPSSEDEEEVEIEGKGLFFSYGMMSTNKNRGGYGGDGGMEADSDHFYAGPGSSVVVQDRESETESSKNSNIRRRSRRVRKSRISDAIQFSSSSQFNNCMPEQKPKSEEIPELVLPVVTMDAEPVSSISDTSPDEDVAHCLMMLSRDKWHQKNIEEEEEEEEEEEGFFAEAEEEEEEIEIKRNPRHDFGVIKVTKSSRSRGKYRCETCNKVFRSYQALGGHRASHKRVKFQNTNNSVSAEEDHHHQQQTQGNNISVSVSVSVAERIHECPVCYRVFSSGQALGGHKRSHVMGAAAQYQQISSTILAAPKKKPAPTFIDLNLPAPIEEDDDLSQIEVSAVSDADFVNPFKH</sequence>
<protein>
    <submittedName>
        <fullName evidence="4">OLC1v1038612C1</fullName>
    </submittedName>
</protein>
<dbReference type="SUPFAM" id="SSF57667">
    <property type="entry name" value="beta-beta-alpha zinc fingers"/>
    <property type="match status" value="1"/>
</dbReference>
<evidence type="ECO:0000313" key="5">
    <source>
        <dbReference type="Proteomes" id="UP001161247"/>
    </source>
</evidence>
<dbReference type="InterPro" id="IPR013087">
    <property type="entry name" value="Znf_C2H2_type"/>
</dbReference>
<gene>
    <name evidence="4" type="ORF">OLC1_LOCUS10932</name>
</gene>
<dbReference type="InterPro" id="IPR036236">
    <property type="entry name" value="Znf_C2H2_sf"/>
</dbReference>
<keyword evidence="1" id="KW-0862">Zinc</keyword>
<organism evidence="4 5">
    <name type="scientific">Oldenlandia corymbosa var. corymbosa</name>
    <dbReference type="NCBI Taxonomy" id="529605"/>
    <lineage>
        <taxon>Eukaryota</taxon>
        <taxon>Viridiplantae</taxon>
        <taxon>Streptophyta</taxon>
        <taxon>Embryophyta</taxon>
        <taxon>Tracheophyta</taxon>
        <taxon>Spermatophyta</taxon>
        <taxon>Magnoliopsida</taxon>
        <taxon>eudicotyledons</taxon>
        <taxon>Gunneridae</taxon>
        <taxon>Pentapetalae</taxon>
        <taxon>asterids</taxon>
        <taxon>lamiids</taxon>
        <taxon>Gentianales</taxon>
        <taxon>Rubiaceae</taxon>
        <taxon>Rubioideae</taxon>
        <taxon>Spermacoceae</taxon>
        <taxon>Hedyotis-Oldenlandia complex</taxon>
        <taxon>Oldenlandia</taxon>
    </lineage>
</organism>
<dbReference type="SMART" id="SM00355">
    <property type="entry name" value="ZnF_C2H2"/>
    <property type="match status" value="3"/>
</dbReference>